<organism evidence="2 3">
    <name type="scientific">Coleophoma crateriformis</name>
    <dbReference type="NCBI Taxonomy" id="565419"/>
    <lineage>
        <taxon>Eukaryota</taxon>
        <taxon>Fungi</taxon>
        <taxon>Dikarya</taxon>
        <taxon>Ascomycota</taxon>
        <taxon>Pezizomycotina</taxon>
        <taxon>Leotiomycetes</taxon>
        <taxon>Helotiales</taxon>
        <taxon>Dermateaceae</taxon>
        <taxon>Coleophoma</taxon>
    </lineage>
</organism>
<proteinExistence type="predicted"/>
<feature type="chain" id="PRO_5017806674" evidence="1">
    <location>
        <begin position="22"/>
        <end position="151"/>
    </location>
</feature>
<sequence>MQFSSLLATALIPQLLSFVMASGCTQMWCQVSVCATDVNDAFNVASWGLTAVMGPDCADWNPDPPTDNGQGSCAAGLINYSGQFVIWRSWSANDQYSGSFAQWGNFLGATCSGGKVVSCDPKSGGYPDPSNGKCQIQRCVTDGSCANPAKE</sequence>
<protein>
    <submittedName>
        <fullName evidence="2">Uncharacterized protein</fullName>
    </submittedName>
</protein>
<feature type="signal peptide" evidence="1">
    <location>
        <begin position="1"/>
        <end position="21"/>
    </location>
</feature>
<keyword evidence="3" id="KW-1185">Reference proteome</keyword>
<dbReference type="EMBL" id="PDLN01000004">
    <property type="protein sequence ID" value="RDW87290.1"/>
    <property type="molecule type" value="Genomic_DNA"/>
</dbReference>
<comment type="caution">
    <text evidence="2">The sequence shown here is derived from an EMBL/GenBank/DDBJ whole genome shotgun (WGS) entry which is preliminary data.</text>
</comment>
<dbReference type="Proteomes" id="UP000256328">
    <property type="component" value="Unassembled WGS sequence"/>
</dbReference>
<evidence type="ECO:0000313" key="2">
    <source>
        <dbReference type="EMBL" id="RDW87290.1"/>
    </source>
</evidence>
<evidence type="ECO:0000256" key="1">
    <source>
        <dbReference type="SAM" id="SignalP"/>
    </source>
</evidence>
<reference evidence="2 3" key="1">
    <citation type="journal article" date="2018" name="IMA Fungus">
        <title>IMA Genome-F 9: Draft genome sequence of Annulohypoxylon stygium, Aspergillus mulundensis, Berkeleyomyces basicola (syn. Thielaviopsis basicola), Ceratocystis smalleyi, two Cercospora beticola strains, Coleophoma cylindrospora, Fusarium fracticaudum, Phialophora cf. hyalina, and Morchella septimelata.</title>
        <authorList>
            <person name="Wingfield B.D."/>
            <person name="Bills G.F."/>
            <person name="Dong Y."/>
            <person name="Huang W."/>
            <person name="Nel W.J."/>
            <person name="Swalarsk-Parry B.S."/>
            <person name="Vaghefi N."/>
            <person name="Wilken P.M."/>
            <person name="An Z."/>
            <person name="de Beer Z.W."/>
            <person name="De Vos L."/>
            <person name="Chen L."/>
            <person name="Duong T.A."/>
            <person name="Gao Y."/>
            <person name="Hammerbacher A."/>
            <person name="Kikkert J.R."/>
            <person name="Li Y."/>
            <person name="Li H."/>
            <person name="Li K."/>
            <person name="Li Q."/>
            <person name="Liu X."/>
            <person name="Ma X."/>
            <person name="Naidoo K."/>
            <person name="Pethybridge S.J."/>
            <person name="Sun J."/>
            <person name="Steenkamp E.T."/>
            <person name="van der Nest M.A."/>
            <person name="van Wyk S."/>
            <person name="Wingfield M.J."/>
            <person name="Xiong C."/>
            <person name="Yue Q."/>
            <person name="Zhang X."/>
        </authorList>
    </citation>
    <scope>NUCLEOTIDE SEQUENCE [LARGE SCALE GENOMIC DNA]</scope>
    <source>
        <strain evidence="2 3">BP5796</strain>
    </source>
</reference>
<gene>
    <name evidence="2" type="ORF">BP5796_02984</name>
</gene>
<accession>A0A3D8SLW0</accession>
<dbReference type="OrthoDB" id="4805123at2759"/>
<dbReference type="AlphaFoldDB" id="A0A3D8SLW0"/>
<evidence type="ECO:0000313" key="3">
    <source>
        <dbReference type="Proteomes" id="UP000256328"/>
    </source>
</evidence>
<keyword evidence="1" id="KW-0732">Signal</keyword>
<name>A0A3D8SLW0_9HELO</name>